<sequence>MTIHNPKSASAFAPAHITGFFVICEHENPALMGSLGCGVTLQSGVVTSTSVPGHDNMPGNTPVVQSVVSRLTPCTCSVRSRSDIPIGAGFGASGAYALGTALALNQTLQLNQTASQLTRVAHIAEVENMTGLGDVVAQSLGGVVIRRTAGASARLNRIYTGERNVFWVVFDKISTKELLEDESTANRINPVGRGALRELLKKPTFENFMRQSKRFAVETGLMSDAVSDAVQAVEAAGGMASQAMLGDVVFAVDIPERHEDDANSANSATNTIESVLSEFGSVGRSGIGFGGARLI</sequence>
<dbReference type="PANTHER" id="PTHR42282">
    <property type="entry name" value="PANTOATE KINASE-RELATED"/>
    <property type="match status" value="1"/>
</dbReference>
<dbReference type="PIRSF" id="PIRSF016896">
    <property type="entry name" value="GHMP_arc_MJ0969"/>
    <property type="match status" value="1"/>
</dbReference>
<dbReference type="InterPro" id="IPR006204">
    <property type="entry name" value="GHMP_kinase_N_dom"/>
</dbReference>
<evidence type="ECO:0000313" key="4">
    <source>
        <dbReference type="EMBL" id="QNO41683.1"/>
    </source>
</evidence>
<dbReference type="Pfam" id="PF00288">
    <property type="entry name" value="GHMP_kinases_N"/>
    <property type="match status" value="1"/>
</dbReference>
<evidence type="ECO:0000313" key="3">
    <source>
        <dbReference type="EMBL" id="QNO41256.1"/>
    </source>
</evidence>
<dbReference type="EMBL" id="MT630656">
    <property type="protein sequence ID" value="QNO41683.1"/>
    <property type="molecule type" value="Genomic_DNA"/>
</dbReference>
<organism evidence="5">
    <name type="scientific">Candidatus Methanogaster sp. ANME-2c ERB4</name>
    <dbReference type="NCBI Taxonomy" id="2759911"/>
    <lineage>
        <taxon>Archaea</taxon>
        <taxon>Methanobacteriati</taxon>
        <taxon>Methanobacteriota</taxon>
        <taxon>Stenosarchaea group</taxon>
        <taxon>Methanomicrobia</taxon>
        <taxon>Methanosarcinales</taxon>
        <taxon>ANME-2 cluster</taxon>
        <taxon>Candidatus Methanogasteraceae</taxon>
        <taxon>Candidatus Methanogaster</taxon>
    </lineage>
</organism>
<dbReference type="GO" id="GO:0015937">
    <property type="term" value="P:coenzyme A biosynthetic process"/>
    <property type="evidence" value="ECO:0007669"/>
    <property type="project" value="UniProtKB-UniRule"/>
</dbReference>
<feature type="domain" description="GHMP kinase N-terminal" evidence="2">
    <location>
        <begin position="74"/>
        <end position="142"/>
    </location>
</feature>
<reference evidence="5" key="1">
    <citation type="submission" date="2020-06" db="EMBL/GenBank/DDBJ databases">
        <title>Unique genomic features of the anaerobic methanotrophic archaea.</title>
        <authorList>
            <person name="Chadwick G.L."/>
            <person name="Skennerton C.T."/>
            <person name="Laso-Perez R."/>
            <person name="Leu A.O."/>
            <person name="Speth D.R."/>
            <person name="Yu H."/>
            <person name="Morgan-Lang C."/>
            <person name="Hatzenpichler R."/>
            <person name="Goudeau D."/>
            <person name="Malmstrom R."/>
            <person name="Brazelton W.J."/>
            <person name="Woyke T."/>
            <person name="Hallam S.J."/>
            <person name="Tyson G.W."/>
            <person name="Wegener G."/>
            <person name="Boetius A."/>
            <person name="Orphan V."/>
        </authorList>
    </citation>
    <scope>NUCLEOTIDE SEQUENCE</scope>
</reference>
<dbReference type="InterPro" id="IPR020568">
    <property type="entry name" value="Ribosomal_Su5_D2-typ_SF"/>
</dbReference>
<keyword evidence="1 5" id="KW-0418">Kinase</keyword>
<gene>
    <name evidence="3" type="ORF">APGBGGHG_00039</name>
    <name evidence="5" type="ORF">CNHCFCIF_00001</name>
    <name evidence="4" type="ORF">IBOMKANJ_00003</name>
</gene>
<keyword evidence="1" id="KW-0067">ATP-binding</keyword>
<dbReference type="UniPathway" id="UPA00241"/>
<dbReference type="Gene3D" id="3.30.230.10">
    <property type="match status" value="1"/>
</dbReference>
<accession>A0A7G9YK28</accession>
<dbReference type="GO" id="GO:0005524">
    <property type="term" value="F:ATP binding"/>
    <property type="evidence" value="ECO:0007669"/>
    <property type="project" value="UniProtKB-KW"/>
</dbReference>
<comment type="catalytic activity">
    <reaction evidence="1">
        <text>(R)-pantoate + ATP = (R)-4-phosphopantoate + ADP + H(+)</text>
        <dbReference type="Rhea" id="RHEA:28246"/>
        <dbReference type="ChEBI" id="CHEBI:15378"/>
        <dbReference type="ChEBI" id="CHEBI:15980"/>
        <dbReference type="ChEBI" id="CHEBI:30616"/>
        <dbReference type="ChEBI" id="CHEBI:61294"/>
        <dbReference type="ChEBI" id="CHEBI:456216"/>
        <dbReference type="EC" id="2.7.1.169"/>
    </reaction>
</comment>
<evidence type="ECO:0000256" key="1">
    <source>
        <dbReference type="HAMAP-Rule" id="MF_02223"/>
    </source>
</evidence>
<keyword evidence="1" id="KW-0547">Nucleotide-binding</keyword>
<dbReference type="EMBL" id="MT631334">
    <property type="protein sequence ID" value="QNO48362.1"/>
    <property type="molecule type" value="Genomic_DNA"/>
</dbReference>
<dbReference type="PRINTS" id="PR00959">
    <property type="entry name" value="MEVGALKINASE"/>
</dbReference>
<dbReference type="InterPro" id="IPR014721">
    <property type="entry name" value="Ribsml_uS5_D2-typ_fold_subgr"/>
</dbReference>
<dbReference type="PANTHER" id="PTHR42282:SF1">
    <property type="entry name" value="PANTOATE KINASE"/>
    <property type="match status" value="1"/>
</dbReference>
<dbReference type="SUPFAM" id="SSF54211">
    <property type="entry name" value="Ribosomal protein S5 domain 2-like"/>
    <property type="match status" value="1"/>
</dbReference>
<keyword evidence="1" id="KW-0173">Coenzyme A biosynthesis</keyword>
<dbReference type="EC" id="2.7.1.169" evidence="1"/>
<evidence type="ECO:0000313" key="5">
    <source>
        <dbReference type="EMBL" id="QNO48362.1"/>
    </source>
</evidence>
<evidence type="ECO:0000259" key="2">
    <source>
        <dbReference type="Pfam" id="PF00288"/>
    </source>
</evidence>
<dbReference type="EMBL" id="MT630608">
    <property type="protein sequence ID" value="QNO41256.1"/>
    <property type="molecule type" value="Genomic_DNA"/>
</dbReference>
<dbReference type="AlphaFoldDB" id="A0A7G9YK28"/>
<comment type="pathway">
    <text evidence="1">Cofactor biosynthesis; coenzyme A biosynthesis.</text>
</comment>
<dbReference type="HAMAP" id="MF_02223">
    <property type="entry name" value="Pantoate_kinase"/>
    <property type="match status" value="1"/>
</dbReference>
<protein>
    <recommendedName>
        <fullName evidence="1">Pantoate kinase</fullName>
        <shortName evidence="1">PoK</shortName>
        <ecNumber evidence="1">2.7.1.169</ecNumber>
    </recommendedName>
</protein>
<comment type="function">
    <text evidence="1">Phosphorylates (R)-pantoate to form (R)-4-phosphopantoate in the CoA biosynthesis pathway.</text>
</comment>
<proteinExistence type="inferred from homology"/>
<dbReference type="InterPro" id="IPR012043">
    <property type="entry name" value="PoK"/>
</dbReference>
<dbReference type="GO" id="GO:0016301">
    <property type="term" value="F:kinase activity"/>
    <property type="evidence" value="ECO:0007669"/>
    <property type="project" value="UniProtKB-UniRule"/>
</dbReference>
<comment type="similarity">
    <text evidence="1">Belongs to the GHMP kinase family. PoK subfamily.</text>
</comment>
<keyword evidence="1 5" id="KW-0808">Transferase</keyword>
<name>A0A7G9YK28_9EURY</name>